<dbReference type="OrthoDB" id="9972196at2759"/>
<dbReference type="AlphaFoldDB" id="S3D598"/>
<sequence length="116" mass="12125">MPSWLALDNGAACSTAPTRAILLICSTPTILRPYRALTAAARTSCTRMVNSKSAEGHPLSNFVYVSNRNNKSFGAQQDSVGTYAINPATGALANLPVGTVSVPGNEDGLSAVIWDE</sequence>
<reference evidence="1 2" key="1">
    <citation type="journal article" date="2013" name="BMC Genomics">
        <title>The genome and transcriptome of the pine saprophyte Ophiostoma piceae, and a comparison with the bark beetle-associated pine pathogen Grosmannia clavigera.</title>
        <authorList>
            <person name="Haridas S."/>
            <person name="Wang Y."/>
            <person name="Lim L."/>
            <person name="Massoumi Alamouti S."/>
            <person name="Jackman S."/>
            <person name="Docking R."/>
            <person name="Robertson G."/>
            <person name="Birol I."/>
            <person name="Bohlmann J."/>
            <person name="Breuil C."/>
        </authorList>
    </citation>
    <scope>NUCLEOTIDE SEQUENCE [LARGE SCALE GENOMIC DNA]</scope>
    <source>
        <strain evidence="1 2">UAMH 11346</strain>
    </source>
</reference>
<gene>
    <name evidence="1" type="ORF">F503_04172</name>
</gene>
<evidence type="ECO:0000313" key="2">
    <source>
        <dbReference type="Proteomes" id="UP000016923"/>
    </source>
</evidence>
<keyword evidence="2" id="KW-1185">Reference proteome</keyword>
<protein>
    <submittedName>
        <fullName evidence="1">Uncharacterized protein</fullName>
    </submittedName>
</protein>
<accession>S3D598</accession>
<evidence type="ECO:0000313" key="1">
    <source>
        <dbReference type="EMBL" id="EPE08585.1"/>
    </source>
</evidence>
<dbReference type="Proteomes" id="UP000016923">
    <property type="component" value="Unassembled WGS sequence"/>
</dbReference>
<name>S3D598_OPHP1</name>
<dbReference type="HOGENOM" id="CLU_2097541_0_0_1"/>
<organism evidence="1 2">
    <name type="scientific">Ophiostoma piceae (strain UAMH 11346)</name>
    <name type="common">Sap stain fungus</name>
    <dbReference type="NCBI Taxonomy" id="1262450"/>
    <lineage>
        <taxon>Eukaryota</taxon>
        <taxon>Fungi</taxon>
        <taxon>Dikarya</taxon>
        <taxon>Ascomycota</taxon>
        <taxon>Pezizomycotina</taxon>
        <taxon>Sordariomycetes</taxon>
        <taxon>Sordariomycetidae</taxon>
        <taxon>Ophiostomatales</taxon>
        <taxon>Ophiostomataceae</taxon>
        <taxon>Ophiostoma</taxon>
    </lineage>
</organism>
<dbReference type="EMBL" id="KE148148">
    <property type="protein sequence ID" value="EPE08585.1"/>
    <property type="molecule type" value="Genomic_DNA"/>
</dbReference>
<dbReference type="VEuPathDB" id="FungiDB:F503_04172"/>
<proteinExistence type="predicted"/>